<dbReference type="InterPro" id="IPR001633">
    <property type="entry name" value="EAL_dom"/>
</dbReference>
<dbReference type="AlphaFoldDB" id="A0A5C8Z334"/>
<dbReference type="InterPro" id="IPR029787">
    <property type="entry name" value="Nucleotide_cyclase"/>
</dbReference>
<dbReference type="CDD" id="cd01948">
    <property type="entry name" value="EAL"/>
    <property type="match status" value="1"/>
</dbReference>
<dbReference type="OrthoDB" id="23692at2"/>
<dbReference type="SMART" id="SM00267">
    <property type="entry name" value="GGDEF"/>
    <property type="match status" value="1"/>
</dbReference>
<protein>
    <submittedName>
        <fullName evidence="3">EAL domain-containing protein</fullName>
    </submittedName>
</protein>
<dbReference type="Gene3D" id="3.20.20.450">
    <property type="entry name" value="EAL domain"/>
    <property type="match status" value="1"/>
</dbReference>
<dbReference type="PANTHER" id="PTHR33121:SF70">
    <property type="entry name" value="SIGNALING PROTEIN YKOW"/>
    <property type="match status" value="1"/>
</dbReference>
<evidence type="ECO:0000259" key="1">
    <source>
        <dbReference type="PROSITE" id="PS50883"/>
    </source>
</evidence>
<dbReference type="PANTHER" id="PTHR33121">
    <property type="entry name" value="CYCLIC DI-GMP PHOSPHODIESTERASE PDEF"/>
    <property type="match status" value="1"/>
</dbReference>
<evidence type="ECO:0000259" key="2">
    <source>
        <dbReference type="PROSITE" id="PS50887"/>
    </source>
</evidence>
<evidence type="ECO:0000313" key="3">
    <source>
        <dbReference type="EMBL" id="TXR51669.1"/>
    </source>
</evidence>
<dbReference type="CDD" id="cd01949">
    <property type="entry name" value="GGDEF"/>
    <property type="match status" value="1"/>
</dbReference>
<gene>
    <name evidence="3" type="ORF">FMM08_21825</name>
</gene>
<dbReference type="SUPFAM" id="SSF55073">
    <property type="entry name" value="Nucleotide cyclase"/>
    <property type="match status" value="1"/>
</dbReference>
<dbReference type="InterPro" id="IPR050706">
    <property type="entry name" value="Cyclic-di-GMP_PDE-like"/>
</dbReference>
<dbReference type="Proteomes" id="UP000321234">
    <property type="component" value="Unassembled WGS sequence"/>
</dbReference>
<feature type="domain" description="EAL" evidence="1">
    <location>
        <begin position="334"/>
        <end position="596"/>
    </location>
</feature>
<dbReference type="RefSeq" id="WP_147928463.1">
    <property type="nucleotide sequence ID" value="NZ_VKAC01000019.1"/>
</dbReference>
<dbReference type="SMART" id="SM00052">
    <property type="entry name" value="EAL"/>
    <property type="match status" value="1"/>
</dbReference>
<comment type="caution">
    <text evidence="3">The sequence shown here is derived from an EMBL/GenBank/DDBJ whole genome shotgun (WGS) entry which is preliminary data.</text>
</comment>
<dbReference type="InterPro" id="IPR000160">
    <property type="entry name" value="GGDEF_dom"/>
</dbReference>
<dbReference type="GO" id="GO:0071111">
    <property type="term" value="F:cyclic-guanylate-specific phosphodiesterase activity"/>
    <property type="evidence" value="ECO:0007669"/>
    <property type="project" value="InterPro"/>
</dbReference>
<sequence>MSVDLRAALGGQASPTGDVAHLVRPLRVVGAATPCDEVDALFRAEPDLECLAVHPAADRAGEDSGASCSWGLVSRGPFLTAMAGRLGYGRSVHSRRPVSALTDWAPLAVSPRATVSQAAQRILQRDRSTRYDQVLVVGEDGEPGHLEVEDVLRELAAELAEKALTDPLTGLANREHFLGRLGAAQPPLVLVYVDVDDFKAINDGYGHSTGDQVLQRVADRLRGCVRPGDVAARLGGDEFALLLHPPAGSGRAVEWAQQVGQRLLARLTEPVQLGGRVLPGQASVGVAVGLEATSFDASALLHEADLAMYGAKAAGGSRCAVVEGGAAPSITTAHAPDRTELHAAVAQGRFVVHHQPIVDVLSGRLTSTEALVRWDHPHRGLLPPAAFLGEVAAAGFAADLDEHVLRTALAQQVRWSTDLGTDAPCHVNVNLSVPALLREDLVPLVLAELERAGLPAHVLRLELPEIATTAHVAAAAGSLSALRDAGVGVALDDVGTGAAGLAHLRDLHLDGLKIDRRYVVGMLTDERDAAVVRMLVEMAHGLGAAVTAEGVETPAHLQALRDLAAERPGRRLHAQGYAISRPLPPEQLQATWAASRARAASPG</sequence>
<feature type="domain" description="GGDEF" evidence="2">
    <location>
        <begin position="186"/>
        <end position="324"/>
    </location>
</feature>
<keyword evidence="4" id="KW-1185">Reference proteome</keyword>
<dbReference type="InterPro" id="IPR043128">
    <property type="entry name" value="Rev_trsase/Diguanyl_cyclase"/>
</dbReference>
<dbReference type="SUPFAM" id="SSF141868">
    <property type="entry name" value="EAL domain-like"/>
    <property type="match status" value="1"/>
</dbReference>
<dbReference type="Pfam" id="PF00563">
    <property type="entry name" value="EAL"/>
    <property type="match status" value="1"/>
</dbReference>
<proteinExistence type="predicted"/>
<dbReference type="Pfam" id="PF00990">
    <property type="entry name" value="GGDEF"/>
    <property type="match status" value="1"/>
</dbReference>
<dbReference type="Gene3D" id="3.30.70.270">
    <property type="match status" value="1"/>
</dbReference>
<evidence type="ECO:0000313" key="4">
    <source>
        <dbReference type="Proteomes" id="UP000321234"/>
    </source>
</evidence>
<dbReference type="PROSITE" id="PS50887">
    <property type="entry name" value="GGDEF"/>
    <property type="match status" value="1"/>
</dbReference>
<dbReference type="InterPro" id="IPR035919">
    <property type="entry name" value="EAL_sf"/>
</dbReference>
<name>A0A5C8Z334_9ACTN</name>
<accession>A0A5C8Z334</accession>
<dbReference type="EMBL" id="VKAC01000019">
    <property type="protein sequence ID" value="TXR51669.1"/>
    <property type="molecule type" value="Genomic_DNA"/>
</dbReference>
<organism evidence="3 4">
    <name type="scientific">Quadrisphaera setariae</name>
    <dbReference type="NCBI Taxonomy" id="2593304"/>
    <lineage>
        <taxon>Bacteria</taxon>
        <taxon>Bacillati</taxon>
        <taxon>Actinomycetota</taxon>
        <taxon>Actinomycetes</taxon>
        <taxon>Kineosporiales</taxon>
        <taxon>Kineosporiaceae</taxon>
        <taxon>Quadrisphaera</taxon>
    </lineage>
</organism>
<reference evidence="3 4" key="1">
    <citation type="submission" date="2019-07" db="EMBL/GenBank/DDBJ databases">
        <title>Quadrisphaera sp. strain DD2A genome sequencing and assembly.</title>
        <authorList>
            <person name="Kim I."/>
        </authorList>
    </citation>
    <scope>NUCLEOTIDE SEQUENCE [LARGE SCALE GENOMIC DNA]</scope>
    <source>
        <strain evidence="3 4">DD2A</strain>
    </source>
</reference>
<dbReference type="NCBIfam" id="TIGR00254">
    <property type="entry name" value="GGDEF"/>
    <property type="match status" value="1"/>
</dbReference>
<dbReference type="PROSITE" id="PS50883">
    <property type="entry name" value="EAL"/>
    <property type="match status" value="1"/>
</dbReference>